<evidence type="ECO:0008006" key="3">
    <source>
        <dbReference type="Google" id="ProtNLM"/>
    </source>
</evidence>
<protein>
    <recommendedName>
        <fullName evidence="3">Heterokaryon incompatibility domain-containing protein</fullName>
    </recommendedName>
</protein>
<sequence length="208" mass="23193">MADTLIRIGSSEIRLRSNFVCPTDNRRTCPPFQLPNLTPVTSHGPNNYQNIIDANGLTVRFLIVSPGPSEAPLSGTLLQNEAVLKMENLRYETLSYTWGNPVHKGPITINNRPPLSYRRKSLYGPPSAALPRQAPMHVVYQRAARVVVWLGPAFEDSDVAFLHLDMLWEDESLDGFVERVVSSGRATPSQVLNGSIWRPLATLFSTPW</sequence>
<dbReference type="Proteomes" id="UP001174936">
    <property type="component" value="Unassembled WGS sequence"/>
</dbReference>
<name>A0AA40CM26_9PEZI</name>
<reference evidence="1" key="1">
    <citation type="submission" date="2023-06" db="EMBL/GenBank/DDBJ databases">
        <title>Genome-scale phylogeny and comparative genomics of the fungal order Sordariales.</title>
        <authorList>
            <consortium name="Lawrence Berkeley National Laboratory"/>
            <person name="Hensen N."/>
            <person name="Bonometti L."/>
            <person name="Westerberg I."/>
            <person name="Brannstrom I.O."/>
            <person name="Guillou S."/>
            <person name="Cros-Aarteil S."/>
            <person name="Calhoun S."/>
            <person name="Haridas S."/>
            <person name="Kuo A."/>
            <person name="Mondo S."/>
            <person name="Pangilinan J."/>
            <person name="Riley R."/>
            <person name="Labutti K."/>
            <person name="Andreopoulos B."/>
            <person name="Lipzen A."/>
            <person name="Chen C."/>
            <person name="Yanf M."/>
            <person name="Daum C."/>
            <person name="Ng V."/>
            <person name="Clum A."/>
            <person name="Steindorff A."/>
            <person name="Ohm R."/>
            <person name="Martin F."/>
            <person name="Silar P."/>
            <person name="Natvig D."/>
            <person name="Lalanne C."/>
            <person name="Gautier V."/>
            <person name="Ament-Velasquez S.L."/>
            <person name="Kruys A."/>
            <person name="Hutchinson M.I."/>
            <person name="Powell A.J."/>
            <person name="Barry K."/>
            <person name="Miller A.N."/>
            <person name="Grigoriev I.V."/>
            <person name="Debuchy R."/>
            <person name="Gladieux P."/>
            <person name="Thoren M.H."/>
            <person name="Johannesson H."/>
        </authorList>
    </citation>
    <scope>NUCLEOTIDE SEQUENCE</scope>
    <source>
        <strain evidence="1">SMH2532-1</strain>
    </source>
</reference>
<organism evidence="1 2">
    <name type="scientific">Cercophora newfieldiana</name>
    <dbReference type="NCBI Taxonomy" id="92897"/>
    <lineage>
        <taxon>Eukaryota</taxon>
        <taxon>Fungi</taxon>
        <taxon>Dikarya</taxon>
        <taxon>Ascomycota</taxon>
        <taxon>Pezizomycotina</taxon>
        <taxon>Sordariomycetes</taxon>
        <taxon>Sordariomycetidae</taxon>
        <taxon>Sordariales</taxon>
        <taxon>Lasiosphaeriaceae</taxon>
        <taxon>Cercophora</taxon>
    </lineage>
</organism>
<evidence type="ECO:0000313" key="1">
    <source>
        <dbReference type="EMBL" id="KAK0643986.1"/>
    </source>
</evidence>
<keyword evidence="2" id="KW-1185">Reference proteome</keyword>
<dbReference type="EMBL" id="JAULSV010000005">
    <property type="protein sequence ID" value="KAK0643986.1"/>
    <property type="molecule type" value="Genomic_DNA"/>
</dbReference>
<dbReference type="AlphaFoldDB" id="A0AA40CM26"/>
<accession>A0AA40CM26</accession>
<evidence type="ECO:0000313" key="2">
    <source>
        <dbReference type="Proteomes" id="UP001174936"/>
    </source>
</evidence>
<gene>
    <name evidence="1" type="ORF">B0T16DRAFT_460075</name>
</gene>
<proteinExistence type="predicted"/>
<comment type="caution">
    <text evidence="1">The sequence shown here is derived from an EMBL/GenBank/DDBJ whole genome shotgun (WGS) entry which is preliminary data.</text>
</comment>